<comment type="caution">
    <text evidence="10">The sequence shown here is derived from an EMBL/GenBank/DDBJ whole genome shotgun (WGS) entry which is preliminary data.</text>
</comment>
<protein>
    <submittedName>
        <fullName evidence="10">D-alanyl-D-alanine carboxypeptidase family protein</fullName>
        <ecNumber evidence="10">3.4.-.-</ecNumber>
    </submittedName>
</protein>
<evidence type="ECO:0000256" key="7">
    <source>
        <dbReference type="RuleBase" id="RU004016"/>
    </source>
</evidence>
<evidence type="ECO:0000313" key="11">
    <source>
        <dbReference type="Proteomes" id="UP001596004"/>
    </source>
</evidence>
<dbReference type="EMBL" id="JBHSFP010000005">
    <property type="protein sequence ID" value="MFC4531300.1"/>
    <property type="molecule type" value="Genomic_DNA"/>
</dbReference>
<proteinExistence type="inferred from homology"/>
<evidence type="ECO:0000256" key="6">
    <source>
        <dbReference type="ARBA" id="ARBA00023316"/>
    </source>
</evidence>
<evidence type="ECO:0000256" key="4">
    <source>
        <dbReference type="ARBA" id="ARBA00022960"/>
    </source>
</evidence>
<feature type="domain" description="Peptidase S11 D-alanyl-D-alanine carboxypeptidase A N-terminal" evidence="9">
    <location>
        <begin position="61"/>
        <end position="291"/>
    </location>
</feature>
<dbReference type="RefSeq" id="WP_380839795.1">
    <property type="nucleotide sequence ID" value="NZ_JBHSFP010000005.1"/>
</dbReference>
<evidence type="ECO:0000256" key="2">
    <source>
        <dbReference type="ARBA" id="ARBA00022729"/>
    </source>
</evidence>
<evidence type="ECO:0000256" key="5">
    <source>
        <dbReference type="ARBA" id="ARBA00022984"/>
    </source>
</evidence>
<dbReference type="InterPro" id="IPR018044">
    <property type="entry name" value="Peptidase_S11"/>
</dbReference>
<evidence type="ECO:0000256" key="1">
    <source>
        <dbReference type="ARBA" id="ARBA00007164"/>
    </source>
</evidence>
<keyword evidence="5" id="KW-0573">Peptidoglycan synthesis</keyword>
<dbReference type="EC" id="3.4.-.-" evidence="10"/>
<keyword evidence="2 8" id="KW-0732">Signal</keyword>
<dbReference type="Proteomes" id="UP001596004">
    <property type="component" value="Unassembled WGS sequence"/>
</dbReference>
<keyword evidence="3 10" id="KW-0378">Hydrolase</keyword>
<feature type="chain" id="PRO_5046674063" evidence="8">
    <location>
        <begin position="25"/>
        <end position="312"/>
    </location>
</feature>
<dbReference type="InterPro" id="IPR012338">
    <property type="entry name" value="Beta-lactam/transpept-like"/>
</dbReference>
<dbReference type="Gene3D" id="3.40.710.10">
    <property type="entry name" value="DD-peptidase/beta-lactamase superfamily"/>
    <property type="match status" value="1"/>
</dbReference>
<evidence type="ECO:0000256" key="3">
    <source>
        <dbReference type="ARBA" id="ARBA00022801"/>
    </source>
</evidence>
<dbReference type="PANTHER" id="PTHR21581:SF33">
    <property type="entry name" value="D-ALANYL-D-ALANINE CARBOXYPEPTIDASE DACB"/>
    <property type="match status" value="1"/>
</dbReference>
<keyword evidence="10" id="KW-0645">Protease</keyword>
<evidence type="ECO:0000259" key="9">
    <source>
        <dbReference type="Pfam" id="PF00768"/>
    </source>
</evidence>
<dbReference type="InterPro" id="IPR001967">
    <property type="entry name" value="Peptidase_S11_N"/>
</dbReference>
<organism evidence="10 11">
    <name type="scientific">Sphaerisporangium dianthi</name>
    <dbReference type="NCBI Taxonomy" id="1436120"/>
    <lineage>
        <taxon>Bacteria</taxon>
        <taxon>Bacillati</taxon>
        <taxon>Actinomycetota</taxon>
        <taxon>Actinomycetes</taxon>
        <taxon>Streptosporangiales</taxon>
        <taxon>Streptosporangiaceae</taxon>
        <taxon>Sphaerisporangium</taxon>
    </lineage>
</organism>
<evidence type="ECO:0000313" key="10">
    <source>
        <dbReference type="EMBL" id="MFC4531300.1"/>
    </source>
</evidence>
<keyword evidence="4" id="KW-0133">Cell shape</keyword>
<dbReference type="PRINTS" id="PR00725">
    <property type="entry name" value="DADACBPTASE1"/>
</dbReference>
<dbReference type="SUPFAM" id="SSF56601">
    <property type="entry name" value="beta-lactamase/transpeptidase-like"/>
    <property type="match status" value="1"/>
</dbReference>
<comment type="similarity">
    <text evidence="1 7">Belongs to the peptidase S11 family.</text>
</comment>
<sequence>MRMAVLSVLVTVLATVGLAGPAHARPAPRSAAAITSPAASAEAALGAEAAPGAASAEAGATAGKAAVTAEEAYLVDITSGTVEYARRQTRRVPVASLTKIMTAYVVRRSASLGDVVTISKTDVRYAAANGATHAGLRAGERLTVRELLYALLLPSGADAASALARRYGPGVKGFVAKMNGAARALGMRDTLYTNADGLPKPGGDRSTAQDQVLLARAAMADPVITTVARTERHATAKTAVHRAHVWRNTNRLLPTEAQGLKTGYTRPAGYCLMFTSLRGGHTLVGVVLGDKSDAARYRSARGLLDGATANGL</sequence>
<feature type="signal peptide" evidence="8">
    <location>
        <begin position="1"/>
        <end position="24"/>
    </location>
</feature>
<accession>A0ABV9CF69</accession>
<gene>
    <name evidence="10" type="ORF">ACFO60_11050</name>
</gene>
<evidence type="ECO:0000256" key="8">
    <source>
        <dbReference type="SAM" id="SignalP"/>
    </source>
</evidence>
<dbReference type="GO" id="GO:0004180">
    <property type="term" value="F:carboxypeptidase activity"/>
    <property type="evidence" value="ECO:0007669"/>
    <property type="project" value="UniProtKB-KW"/>
</dbReference>
<dbReference type="PANTHER" id="PTHR21581">
    <property type="entry name" value="D-ALANYL-D-ALANINE CARBOXYPEPTIDASE"/>
    <property type="match status" value="1"/>
</dbReference>
<keyword evidence="10" id="KW-0121">Carboxypeptidase</keyword>
<keyword evidence="6" id="KW-0961">Cell wall biogenesis/degradation</keyword>
<dbReference type="Pfam" id="PF00768">
    <property type="entry name" value="Peptidase_S11"/>
    <property type="match status" value="1"/>
</dbReference>
<name>A0ABV9CF69_9ACTN</name>
<reference evidence="11" key="1">
    <citation type="journal article" date="2019" name="Int. J. Syst. Evol. Microbiol.">
        <title>The Global Catalogue of Microorganisms (GCM) 10K type strain sequencing project: providing services to taxonomists for standard genome sequencing and annotation.</title>
        <authorList>
            <consortium name="The Broad Institute Genomics Platform"/>
            <consortium name="The Broad Institute Genome Sequencing Center for Infectious Disease"/>
            <person name="Wu L."/>
            <person name="Ma J."/>
        </authorList>
    </citation>
    <scope>NUCLEOTIDE SEQUENCE [LARGE SCALE GENOMIC DNA]</scope>
    <source>
        <strain evidence="11">CGMCC 4.7132</strain>
    </source>
</reference>
<keyword evidence="11" id="KW-1185">Reference proteome</keyword>